<feature type="signal peptide" evidence="1">
    <location>
        <begin position="1"/>
        <end position="30"/>
    </location>
</feature>
<accession>A0A2T5J0P5</accession>
<dbReference type="EMBL" id="QAON01000004">
    <property type="protein sequence ID" value="PTQ89966.1"/>
    <property type="molecule type" value="Genomic_DNA"/>
</dbReference>
<evidence type="ECO:0000313" key="3">
    <source>
        <dbReference type="Proteomes" id="UP000244223"/>
    </source>
</evidence>
<name>A0A2T5J0P5_9GAMM</name>
<dbReference type="Gene3D" id="3.40.190.170">
    <property type="entry name" value="Bacterial extracellular solute-binding protein, family 7"/>
    <property type="match status" value="1"/>
</dbReference>
<sequence>MKKINVSRWSRQVATTMLAAGVMLSPVAEAKQKICVFDLLGTGGDVYAMMKDYTLAASKWGADVELKPYTDERIAAEDFKAGQCDGVSLTGLRGRQFNTFTGSIDSIGAITSYAEMRDVLTLLSSPKIAASMVSGPYEVVGIMPLGAGYLLVNDRAINNLSKVSGKKIAVLDYDKSQAKMVQKIGAQPVASDVTNFAGKFNNGQVDIVAAPAVAIKPLELYKGLGTKGAIVRFPIVQITGNIIINPAKFPAGFGQKSREYVATQVDKAFKTIEKTEKDVPAKYWMDIAEADKPGYIKLMRESRISLAAEGIYDKKMLGLLKRVRCKHDPASFECALKDE</sequence>
<dbReference type="OrthoDB" id="7820733at2"/>
<comment type="caution">
    <text evidence="2">The sequence shown here is derived from an EMBL/GenBank/DDBJ whole genome shotgun (WGS) entry which is preliminary data.</text>
</comment>
<dbReference type="RefSeq" id="WP_107864973.1">
    <property type="nucleotide sequence ID" value="NZ_QAON01000004.1"/>
</dbReference>
<keyword evidence="3" id="KW-1185">Reference proteome</keyword>
<keyword evidence="1" id="KW-0732">Signal</keyword>
<protein>
    <recommendedName>
        <fullName evidence="4">TRAP-type C4-dicarboxylate transport system substrate-binding protein</fullName>
    </recommendedName>
</protein>
<gene>
    <name evidence="2" type="ORF">C8N29_1044</name>
</gene>
<reference evidence="2 3" key="1">
    <citation type="submission" date="2018-04" db="EMBL/GenBank/DDBJ databases">
        <title>Genomic Encyclopedia of Archaeal and Bacterial Type Strains, Phase II (KMG-II): from individual species to whole genera.</title>
        <authorList>
            <person name="Goeker M."/>
        </authorList>
    </citation>
    <scope>NUCLEOTIDE SEQUENCE [LARGE SCALE GENOMIC DNA]</scope>
    <source>
        <strain evidence="2 3">DSM 5822</strain>
    </source>
</reference>
<organism evidence="2 3">
    <name type="scientific">Agitococcus lubricus</name>
    <dbReference type="NCBI Taxonomy" id="1077255"/>
    <lineage>
        <taxon>Bacteria</taxon>
        <taxon>Pseudomonadati</taxon>
        <taxon>Pseudomonadota</taxon>
        <taxon>Gammaproteobacteria</taxon>
        <taxon>Moraxellales</taxon>
        <taxon>Moraxellaceae</taxon>
        <taxon>Agitococcus</taxon>
    </lineage>
</organism>
<evidence type="ECO:0000313" key="2">
    <source>
        <dbReference type="EMBL" id="PTQ89966.1"/>
    </source>
</evidence>
<dbReference type="Proteomes" id="UP000244223">
    <property type="component" value="Unassembled WGS sequence"/>
</dbReference>
<dbReference type="InterPro" id="IPR045758">
    <property type="entry name" value="AdeT1/2"/>
</dbReference>
<evidence type="ECO:0008006" key="4">
    <source>
        <dbReference type="Google" id="ProtNLM"/>
    </source>
</evidence>
<feature type="chain" id="PRO_5015632288" description="TRAP-type C4-dicarboxylate transport system substrate-binding protein" evidence="1">
    <location>
        <begin position="31"/>
        <end position="339"/>
    </location>
</feature>
<dbReference type="Pfam" id="PF19582">
    <property type="entry name" value="AdeT1_2"/>
    <property type="match status" value="1"/>
</dbReference>
<dbReference type="AlphaFoldDB" id="A0A2T5J0P5"/>
<evidence type="ECO:0000256" key="1">
    <source>
        <dbReference type="SAM" id="SignalP"/>
    </source>
</evidence>
<dbReference type="InterPro" id="IPR038404">
    <property type="entry name" value="TRAP_DctP_sf"/>
</dbReference>
<proteinExistence type="predicted"/>